<dbReference type="EMBL" id="ARYI01000002">
    <property type="protein sequence ID" value="KCZ95852.1"/>
    <property type="molecule type" value="Genomic_DNA"/>
</dbReference>
<dbReference type="Gene3D" id="3.40.50.2000">
    <property type="entry name" value="Glycogen Phosphorylase B"/>
    <property type="match status" value="1"/>
</dbReference>
<protein>
    <submittedName>
        <fullName evidence="1">Putative glycosyl transferase</fullName>
    </submittedName>
</protein>
<comment type="caution">
    <text evidence="1">The sequence shown here is derived from an EMBL/GenBank/DDBJ whole genome shotgun (WGS) entry which is preliminary data.</text>
</comment>
<reference evidence="1 2" key="1">
    <citation type="submission" date="2013-04" db="EMBL/GenBank/DDBJ databases">
        <title>Hyphomonas hirschiana VP5 Genome Sequencing.</title>
        <authorList>
            <person name="Lai Q."/>
            <person name="Shao Z."/>
        </authorList>
    </citation>
    <scope>NUCLEOTIDE SEQUENCE [LARGE SCALE GENOMIC DNA]</scope>
    <source>
        <strain evidence="1 2">VP5</strain>
    </source>
</reference>
<evidence type="ECO:0000313" key="2">
    <source>
        <dbReference type="Proteomes" id="UP000025061"/>
    </source>
</evidence>
<keyword evidence="2" id="KW-1185">Reference proteome</keyword>
<name>A0A059FZE5_9PROT</name>
<dbReference type="RefSeq" id="WP_011646213.1">
    <property type="nucleotide sequence ID" value="NZ_ARYI01000002.1"/>
</dbReference>
<dbReference type="SUPFAM" id="SSF53756">
    <property type="entry name" value="UDP-Glycosyltransferase/glycogen phosphorylase"/>
    <property type="match status" value="1"/>
</dbReference>
<keyword evidence="1" id="KW-0808">Transferase</keyword>
<dbReference type="PATRIC" id="fig|1280951.3.peg.761"/>
<proteinExistence type="predicted"/>
<gene>
    <name evidence="1" type="ORF">HHI_03737</name>
</gene>
<organism evidence="1 2">
    <name type="scientific">Hyphomonas hirschiana VP5</name>
    <dbReference type="NCBI Taxonomy" id="1280951"/>
    <lineage>
        <taxon>Bacteria</taxon>
        <taxon>Pseudomonadati</taxon>
        <taxon>Pseudomonadota</taxon>
        <taxon>Alphaproteobacteria</taxon>
        <taxon>Hyphomonadales</taxon>
        <taxon>Hyphomonadaceae</taxon>
        <taxon>Hyphomonas</taxon>
    </lineage>
</organism>
<evidence type="ECO:0000313" key="1">
    <source>
        <dbReference type="EMBL" id="KCZ95852.1"/>
    </source>
</evidence>
<dbReference type="OrthoDB" id="7973140at2"/>
<dbReference type="AlphaFoldDB" id="A0A059FZE5"/>
<dbReference type="GO" id="GO:0016740">
    <property type="term" value="F:transferase activity"/>
    <property type="evidence" value="ECO:0007669"/>
    <property type="project" value="UniProtKB-KW"/>
</dbReference>
<sequence>MTRIAFFGHDAADAAVRRRVRSFQGDGFQVTGFMMRRREPLAQEWENVDLGQTQDGAFLQRIRQVFRGARIAAASGDRLRSADVIYARNLDMLACAFLAKRHAKLATPVIYECLDIHRLLCRTDIIGKGLRALEGWLLKRSKALVVSSPAFLSQHFERYYPGVANAYLVENRLAGQFDYGARQSPAKGQVDGHIRLGWVGNLRCRRSLDLLCALADQFGPRIEVKLHGVPALTEIPDFESKIAARNNMSYHGRYRSPEDLPEIYAGLDVVWSGDFMEAGLNSTWLLPNRIYEGGYYCVPPIAPAGTETARWIARHECGFLPGEPLEQTLPDLIERLLRDASPIAANGRALEALPEETFVQPVGFLRQIIESIVKPRVAS</sequence>
<accession>A0A059FZE5</accession>
<dbReference type="Proteomes" id="UP000025061">
    <property type="component" value="Unassembled WGS sequence"/>
</dbReference>